<dbReference type="EMBL" id="FUEG01000067">
    <property type="protein sequence ID" value="SJL18717.1"/>
    <property type="molecule type" value="Genomic_DNA"/>
</dbReference>
<gene>
    <name evidence="2" type="ORF">ARMOST_22316</name>
</gene>
<dbReference type="Proteomes" id="UP000219338">
    <property type="component" value="Unassembled WGS sequence"/>
</dbReference>
<accession>A0A284SCI7</accession>
<evidence type="ECO:0000313" key="2">
    <source>
        <dbReference type="EMBL" id="SJL18717.1"/>
    </source>
</evidence>
<feature type="region of interest" description="Disordered" evidence="1">
    <location>
        <begin position="55"/>
        <end position="106"/>
    </location>
</feature>
<organism evidence="2 3">
    <name type="scientific">Armillaria ostoyae</name>
    <name type="common">Armillaria root rot fungus</name>
    <dbReference type="NCBI Taxonomy" id="47428"/>
    <lineage>
        <taxon>Eukaryota</taxon>
        <taxon>Fungi</taxon>
        <taxon>Dikarya</taxon>
        <taxon>Basidiomycota</taxon>
        <taxon>Agaricomycotina</taxon>
        <taxon>Agaricomycetes</taxon>
        <taxon>Agaricomycetidae</taxon>
        <taxon>Agaricales</taxon>
        <taxon>Marasmiineae</taxon>
        <taxon>Physalacriaceae</taxon>
        <taxon>Armillaria</taxon>
    </lineage>
</organism>
<proteinExistence type="predicted"/>
<evidence type="ECO:0000256" key="1">
    <source>
        <dbReference type="SAM" id="MobiDB-lite"/>
    </source>
</evidence>
<sequence length="106" mass="11689">MISGSIHFGTHPIGQDSQLGSMMGDDLEAQAAEWERDKEYGHHARVDFQGNNSIHSVVHGDGTEAQLETPEDGHCYNENDLHQDDLEAHPNGPRDDPHAILVVPKD</sequence>
<feature type="region of interest" description="Disordered" evidence="1">
    <location>
        <begin position="1"/>
        <end position="21"/>
    </location>
</feature>
<protein>
    <submittedName>
        <fullName evidence="2">Uncharacterized protein</fullName>
    </submittedName>
</protein>
<evidence type="ECO:0000313" key="3">
    <source>
        <dbReference type="Proteomes" id="UP000219338"/>
    </source>
</evidence>
<reference evidence="3" key="1">
    <citation type="journal article" date="2017" name="Nat. Ecol. Evol.">
        <title>Genome expansion and lineage-specific genetic innovations in the forest pathogenic fungi Armillaria.</title>
        <authorList>
            <person name="Sipos G."/>
            <person name="Prasanna A.N."/>
            <person name="Walter M.C."/>
            <person name="O'Connor E."/>
            <person name="Balint B."/>
            <person name="Krizsan K."/>
            <person name="Kiss B."/>
            <person name="Hess J."/>
            <person name="Varga T."/>
            <person name="Slot J."/>
            <person name="Riley R."/>
            <person name="Boka B."/>
            <person name="Rigling D."/>
            <person name="Barry K."/>
            <person name="Lee J."/>
            <person name="Mihaltcheva S."/>
            <person name="LaButti K."/>
            <person name="Lipzen A."/>
            <person name="Waldron R."/>
            <person name="Moloney N.M."/>
            <person name="Sperisen C."/>
            <person name="Kredics L."/>
            <person name="Vagvoelgyi C."/>
            <person name="Patrignani A."/>
            <person name="Fitzpatrick D."/>
            <person name="Nagy I."/>
            <person name="Doyle S."/>
            <person name="Anderson J.B."/>
            <person name="Grigoriev I.V."/>
            <person name="Gueldener U."/>
            <person name="Muensterkoetter M."/>
            <person name="Nagy L.G."/>
        </authorList>
    </citation>
    <scope>NUCLEOTIDE SEQUENCE [LARGE SCALE GENOMIC DNA]</scope>
    <source>
        <strain evidence="3">C18/9</strain>
    </source>
</reference>
<keyword evidence="3" id="KW-1185">Reference proteome</keyword>
<dbReference type="AlphaFoldDB" id="A0A284SCI7"/>
<name>A0A284SCI7_ARMOS</name>
<feature type="compositionally biased region" description="Basic and acidic residues" evidence="1">
    <location>
        <begin position="71"/>
        <end position="106"/>
    </location>
</feature>